<sequence length="288" mass="30352">MLAAPWLVGAVLTLWLRRWAVLFTPGWLAKALAVTAVALAITTWTSALALATTAIGIGSVPIRVAAVLLGAALVWTSLSAVHHSVRVGANLRAGRLFRDCPGRVGDVLLVDSTMPDAFAVPGRRAVVVITSALASELDDKELSAVIEHERAHLSGRHWLLIQAVHTAARLNPLVHSWCAAVRFAAERAADERAAAGDRGAALRAVARAALLCSATASPAWVGIGGESGEVMRRVHALRRPGPRPQRRWLLAAVCAVVLALAANFVVIADIAQDRIAPERGEPADQVLG</sequence>
<keyword evidence="1 6" id="KW-0645">Protease</keyword>
<dbReference type="EC" id="3.4.24.-" evidence="9"/>
<keyword evidence="7" id="KW-0472">Membrane</keyword>
<dbReference type="RefSeq" id="WP_265997297.1">
    <property type="nucleotide sequence ID" value="NZ_JAPJDN010000009.1"/>
</dbReference>
<evidence type="ECO:0000256" key="5">
    <source>
        <dbReference type="ARBA" id="ARBA00023049"/>
    </source>
</evidence>
<dbReference type="Pfam" id="PF01435">
    <property type="entry name" value="Peptidase_M48"/>
    <property type="match status" value="1"/>
</dbReference>
<feature type="transmembrane region" description="Helical" evidence="7">
    <location>
        <begin position="64"/>
        <end position="85"/>
    </location>
</feature>
<evidence type="ECO:0000256" key="6">
    <source>
        <dbReference type="RuleBase" id="RU003983"/>
    </source>
</evidence>
<keyword evidence="7" id="KW-0812">Transmembrane</keyword>
<evidence type="ECO:0000256" key="3">
    <source>
        <dbReference type="ARBA" id="ARBA00022801"/>
    </source>
</evidence>
<dbReference type="EMBL" id="JAPJDO010000009">
    <property type="protein sequence ID" value="MCX2937532.1"/>
    <property type="molecule type" value="Genomic_DNA"/>
</dbReference>
<dbReference type="PANTHER" id="PTHR34978:SF3">
    <property type="entry name" value="SLR0241 PROTEIN"/>
    <property type="match status" value="1"/>
</dbReference>
<evidence type="ECO:0000256" key="1">
    <source>
        <dbReference type="ARBA" id="ARBA00022670"/>
    </source>
</evidence>
<evidence type="ECO:0000259" key="8">
    <source>
        <dbReference type="Pfam" id="PF01435"/>
    </source>
</evidence>
<comment type="caution">
    <text evidence="9">The sequence shown here is derived from an EMBL/GenBank/DDBJ whole genome shotgun (WGS) entry which is preliminary data.</text>
</comment>
<keyword evidence="10" id="KW-1185">Reference proteome</keyword>
<dbReference type="GO" id="GO:0008237">
    <property type="term" value="F:metallopeptidase activity"/>
    <property type="evidence" value="ECO:0007669"/>
    <property type="project" value="UniProtKB-KW"/>
</dbReference>
<gene>
    <name evidence="9" type="ORF">ORI27_12545</name>
</gene>
<reference evidence="9 10" key="1">
    <citation type="submission" date="2022-11" db="EMBL/GenBank/DDBJ databases">
        <title>Mycobacterium sp. nov.</title>
        <authorList>
            <person name="Papic B."/>
            <person name="Spicic S."/>
            <person name="Duvnjak S."/>
        </authorList>
    </citation>
    <scope>NUCLEOTIDE SEQUENCE [LARGE SCALE GENOMIC DNA]</scope>
    <source>
        <strain evidence="9 10">CVI_P4</strain>
    </source>
</reference>
<protein>
    <submittedName>
        <fullName evidence="9">M48 family metalloprotease</fullName>
        <ecNumber evidence="9">3.4.24.-</ecNumber>
    </submittedName>
</protein>
<comment type="cofactor">
    <cofactor evidence="6">
        <name>Zn(2+)</name>
        <dbReference type="ChEBI" id="CHEBI:29105"/>
    </cofactor>
    <text evidence="6">Binds 1 zinc ion per subunit.</text>
</comment>
<keyword evidence="4 6" id="KW-0862">Zinc</keyword>
<evidence type="ECO:0000256" key="7">
    <source>
        <dbReference type="SAM" id="Phobius"/>
    </source>
</evidence>
<evidence type="ECO:0000256" key="4">
    <source>
        <dbReference type="ARBA" id="ARBA00022833"/>
    </source>
</evidence>
<comment type="similarity">
    <text evidence="6">Belongs to the peptidase M48 family.</text>
</comment>
<evidence type="ECO:0000313" key="10">
    <source>
        <dbReference type="Proteomes" id="UP001300745"/>
    </source>
</evidence>
<name>A0ABT3SDF2_9MYCO</name>
<proteinExistence type="inferred from homology"/>
<dbReference type="Gene3D" id="3.30.2010.10">
    <property type="entry name" value="Metalloproteases ('zincins'), catalytic domain"/>
    <property type="match status" value="1"/>
</dbReference>
<dbReference type="PANTHER" id="PTHR34978">
    <property type="entry name" value="POSSIBLE SENSOR-TRANSDUCER PROTEIN BLAR"/>
    <property type="match status" value="1"/>
</dbReference>
<keyword evidence="2" id="KW-0479">Metal-binding</keyword>
<evidence type="ECO:0000313" key="9">
    <source>
        <dbReference type="EMBL" id="MCX2937532.1"/>
    </source>
</evidence>
<dbReference type="Proteomes" id="UP001300745">
    <property type="component" value="Unassembled WGS sequence"/>
</dbReference>
<feature type="domain" description="Peptidase M48" evidence="8">
    <location>
        <begin position="109"/>
        <end position="192"/>
    </location>
</feature>
<feature type="transmembrane region" description="Helical" evidence="7">
    <location>
        <begin position="31"/>
        <end position="58"/>
    </location>
</feature>
<dbReference type="InterPro" id="IPR001915">
    <property type="entry name" value="Peptidase_M48"/>
</dbReference>
<keyword evidence="7" id="KW-1133">Transmembrane helix</keyword>
<evidence type="ECO:0000256" key="2">
    <source>
        <dbReference type="ARBA" id="ARBA00022723"/>
    </source>
</evidence>
<organism evidence="9 10">
    <name type="scientific">Mycobacterium pinniadriaticum</name>
    <dbReference type="NCBI Taxonomy" id="2994102"/>
    <lineage>
        <taxon>Bacteria</taxon>
        <taxon>Bacillati</taxon>
        <taxon>Actinomycetota</taxon>
        <taxon>Actinomycetes</taxon>
        <taxon>Mycobacteriales</taxon>
        <taxon>Mycobacteriaceae</taxon>
        <taxon>Mycobacterium</taxon>
    </lineage>
</organism>
<feature type="transmembrane region" description="Helical" evidence="7">
    <location>
        <begin position="248"/>
        <end position="268"/>
    </location>
</feature>
<accession>A0ABT3SDF2</accession>
<keyword evidence="5 6" id="KW-0482">Metalloprotease</keyword>
<keyword evidence="3 6" id="KW-0378">Hydrolase</keyword>
<dbReference type="InterPro" id="IPR052173">
    <property type="entry name" value="Beta-lactam_resp_regulator"/>
</dbReference>